<evidence type="ECO:0000256" key="1">
    <source>
        <dbReference type="SAM" id="MobiDB-lite"/>
    </source>
</evidence>
<name>A0A4Q2DCD0_9AGAR</name>
<dbReference type="Proteomes" id="UP000290288">
    <property type="component" value="Unassembled WGS sequence"/>
</dbReference>
<comment type="caution">
    <text evidence="2">The sequence shown here is derived from an EMBL/GenBank/DDBJ whole genome shotgun (WGS) entry which is preliminary data.</text>
</comment>
<sequence length="100" mass="10769">MTAALPMPSQETGLIHDLSPPATPKSAPTSDPILWDKHPAHWSQGVSKLKNRHTLATYCPPFTSSVCGGPRILDKEGIPADRQHLIVPERQLGDGCALPN</sequence>
<feature type="region of interest" description="Disordered" evidence="1">
    <location>
        <begin position="1"/>
        <end position="33"/>
    </location>
</feature>
<reference evidence="2 3" key="1">
    <citation type="submission" date="2019-01" db="EMBL/GenBank/DDBJ databases">
        <title>Draft genome sequence of Psathyrella aberdarensis IHI B618.</title>
        <authorList>
            <person name="Buettner E."/>
            <person name="Kellner H."/>
        </authorList>
    </citation>
    <scope>NUCLEOTIDE SEQUENCE [LARGE SCALE GENOMIC DNA]</scope>
    <source>
        <strain evidence="2 3">IHI B618</strain>
    </source>
</reference>
<dbReference type="EMBL" id="SDEE01000412">
    <property type="protein sequence ID" value="RXW16682.1"/>
    <property type="molecule type" value="Genomic_DNA"/>
</dbReference>
<keyword evidence="3" id="KW-1185">Reference proteome</keyword>
<gene>
    <name evidence="2" type="ORF">EST38_g9173</name>
</gene>
<dbReference type="AlphaFoldDB" id="A0A4Q2DCD0"/>
<accession>A0A4Q2DCD0</accession>
<evidence type="ECO:0000313" key="3">
    <source>
        <dbReference type="Proteomes" id="UP000290288"/>
    </source>
</evidence>
<protein>
    <submittedName>
        <fullName evidence="2">Uncharacterized protein</fullName>
    </submittedName>
</protein>
<organism evidence="2 3">
    <name type="scientific">Candolleomyces aberdarensis</name>
    <dbReference type="NCBI Taxonomy" id="2316362"/>
    <lineage>
        <taxon>Eukaryota</taxon>
        <taxon>Fungi</taxon>
        <taxon>Dikarya</taxon>
        <taxon>Basidiomycota</taxon>
        <taxon>Agaricomycotina</taxon>
        <taxon>Agaricomycetes</taxon>
        <taxon>Agaricomycetidae</taxon>
        <taxon>Agaricales</taxon>
        <taxon>Agaricineae</taxon>
        <taxon>Psathyrellaceae</taxon>
        <taxon>Candolleomyces</taxon>
    </lineage>
</organism>
<proteinExistence type="predicted"/>
<evidence type="ECO:0000313" key="2">
    <source>
        <dbReference type="EMBL" id="RXW16682.1"/>
    </source>
</evidence>